<sequence length="130" mass="14560">MFTRKLLILACMLSVFGVANGALAAKMPLKSYHQEMFTDHNGNVDCAACHGVDKPKSPPATEDCLQCHDLKDVVAATEPPAKTSEFEPNPHNSPHYAQDLDCSYCHAEHRKPKVYCNNCHEFKYPNMPRK</sequence>
<name>A0AA37TNG6_9GAMM</name>
<evidence type="ECO:0000256" key="1">
    <source>
        <dbReference type="ARBA" id="ARBA00001926"/>
    </source>
</evidence>
<feature type="domain" description="Tetrahaem cytochrome" evidence="9">
    <location>
        <begin position="42"/>
        <end position="121"/>
    </location>
</feature>
<evidence type="ECO:0000256" key="7">
    <source>
        <dbReference type="ARBA" id="ARBA00023004"/>
    </source>
</evidence>
<proteinExistence type="predicted"/>
<evidence type="ECO:0000313" key="11">
    <source>
        <dbReference type="Proteomes" id="UP001157439"/>
    </source>
</evidence>
<accession>A0AA37TNG6</accession>
<dbReference type="GO" id="GO:0042597">
    <property type="term" value="C:periplasmic space"/>
    <property type="evidence" value="ECO:0007669"/>
    <property type="project" value="UniProtKB-SubCell"/>
</dbReference>
<dbReference type="Proteomes" id="UP001157439">
    <property type="component" value="Unassembled WGS sequence"/>
</dbReference>
<evidence type="ECO:0000256" key="5">
    <source>
        <dbReference type="ARBA" id="ARBA00022723"/>
    </source>
</evidence>
<comment type="subcellular location">
    <subcellularLocation>
        <location evidence="2">Periplasm</location>
    </subcellularLocation>
</comment>
<comment type="caution">
    <text evidence="10">The sequence shown here is derived from an EMBL/GenBank/DDBJ whole genome shotgun (WGS) entry which is preliminary data.</text>
</comment>
<keyword evidence="3" id="KW-0813">Transport</keyword>
<keyword evidence="5" id="KW-0479">Metal-binding</keyword>
<evidence type="ECO:0000256" key="6">
    <source>
        <dbReference type="ARBA" id="ARBA00022982"/>
    </source>
</evidence>
<keyword evidence="6" id="KW-0249">Electron transport</keyword>
<dbReference type="GO" id="GO:0046872">
    <property type="term" value="F:metal ion binding"/>
    <property type="evidence" value="ECO:0007669"/>
    <property type="project" value="UniProtKB-KW"/>
</dbReference>
<protein>
    <submittedName>
        <fullName evidence="10">Cytochrome c</fullName>
    </submittedName>
</protein>
<evidence type="ECO:0000313" key="10">
    <source>
        <dbReference type="EMBL" id="GLS82883.1"/>
    </source>
</evidence>
<keyword evidence="8" id="KW-0732">Signal</keyword>
<dbReference type="SUPFAM" id="SSF48695">
    <property type="entry name" value="Multiheme cytochromes"/>
    <property type="match status" value="1"/>
</dbReference>
<comment type="cofactor">
    <cofactor evidence="1">
        <name>heme c</name>
        <dbReference type="ChEBI" id="CHEBI:61717"/>
    </cofactor>
</comment>
<keyword evidence="11" id="KW-1185">Reference proteome</keyword>
<gene>
    <name evidence="10" type="ORF">GCM10007894_08600</name>
</gene>
<keyword evidence="4" id="KW-0349">Heme</keyword>
<evidence type="ECO:0000256" key="4">
    <source>
        <dbReference type="ARBA" id="ARBA00022617"/>
    </source>
</evidence>
<evidence type="ECO:0000256" key="8">
    <source>
        <dbReference type="SAM" id="SignalP"/>
    </source>
</evidence>
<evidence type="ECO:0000256" key="3">
    <source>
        <dbReference type="ARBA" id="ARBA00022448"/>
    </source>
</evidence>
<dbReference type="InterPro" id="IPR012286">
    <property type="entry name" value="Tetrahaem_cytochrome"/>
</dbReference>
<feature type="chain" id="PRO_5041251642" evidence="8">
    <location>
        <begin position="25"/>
        <end position="130"/>
    </location>
</feature>
<organism evidence="10 11">
    <name type="scientific">Paraferrimonas haliotis</name>
    <dbReference type="NCBI Taxonomy" id="2013866"/>
    <lineage>
        <taxon>Bacteria</taxon>
        <taxon>Pseudomonadati</taxon>
        <taxon>Pseudomonadota</taxon>
        <taxon>Gammaproteobacteria</taxon>
        <taxon>Alteromonadales</taxon>
        <taxon>Ferrimonadaceae</taxon>
        <taxon>Paraferrimonas</taxon>
    </lineage>
</organism>
<dbReference type="Pfam" id="PF14537">
    <property type="entry name" value="Cytochrom_c3_2"/>
    <property type="match status" value="1"/>
</dbReference>
<evidence type="ECO:0000259" key="9">
    <source>
        <dbReference type="Pfam" id="PF14537"/>
    </source>
</evidence>
<dbReference type="InterPro" id="IPR036280">
    <property type="entry name" value="Multihaem_cyt_sf"/>
</dbReference>
<keyword evidence="7" id="KW-0408">Iron</keyword>
<dbReference type="AlphaFoldDB" id="A0AA37TNG6"/>
<dbReference type="EMBL" id="BSPO01000002">
    <property type="protein sequence ID" value="GLS82883.1"/>
    <property type="molecule type" value="Genomic_DNA"/>
</dbReference>
<feature type="signal peptide" evidence="8">
    <location>
        <begin position="1"/>
        <end position="24"/>
    </location>
</feature>
<reference evidence="10 11" key="1">
    <citation type="journal article" date="2014" name="Int. J. Syst. Evol. Microbiol.">
        <title>Complete genome sequence of Corynebacterium casei LMG S-19264T (=DSM 44701T), isolated from a smear-ripened cheese.</title>
        <authorList>
            <consortium name="US DOE Joint Genome Institute (JGI-PGF)"/>
            <person name="Walter F."/>
            <person name="Albersmeier A."/>
            <person name="Kalinowski J."/>
            <person name="Ruckert C."/>
        </authorList>
    </citation>
    <scope>NUCLEOTIDE SEQUENCE [LARGE SCALE GENOMIC DNA]</scope>
    <source>
        <strain evidence="10 11">NBRC 112785</strain>
    </source>
</reference>
<dbReference type="Gene3D" id="1.10.1130.10">
    <property type="entry name" value="Flavocytochrome C3, Chain A"/>
    <property type="match status" value="1"/>
</dbReference>
<evidence type="ECO:0000256" key="2">
    <source>
        <dbReference type="ARBA" id="ARBA00004418"/>
    </source>
</evidence>
<dbReference type="RefSeq" id="WP_095497533.1">
    <property type="nucleotide sequence ID" value="NZ_BSPO01000002.1"/>
</dbReference>